<dbReference type="AlphaFoldDB" id="A0A2B4S2D6"/>
<organism evidence="1 2">
    <name type="scientific">Stylophora pistillata</name>
    <name type="common">Smooth cauliflower coral</name>
    <dbReference type="NCBI Taxonomy" id="50429"/>
    <lineage>
        <taxon>Eukaryota</taxon>
        <taxon>Metazoa</taxon>
        <taxon>Cnidaria</taxon>
        <taxon>Anthozoa</taxon>
        <taxon>Hexacorallia</taxon>
        <taxon>Scleractinia</taxon>
        <taxon>Astrocoeniina</taxon>
        <taxon>Pocilloporidae</taxon>
        <taxon>Stylophora</taxon>
    </lineage>
</organism>
<reference evidence="2" key="1">
    <citation type="journal article" date="2017" name="bioRxiv">
        <title>Comparative analysis of the genomes of Stylophora pistillata and Acropora digitifera provides evidence for extensive differences between species of corals.</title>
        <authorList>
            <person name="Voolstra C.R."/>
            <person name="Li Y."/>
            <person name="Liew Y.J."/>
            <person name="Baumgarten S."/>
            <person name="Zoccola D."/>
            <person name="Flot J.-F."/>
            <person name="Tambutte S."/>
            <person name="Allemand D."/>
            <person name="Aranda M."/>
        </authorList>
    </citation>
    <scope>NUCLEOTIDE SEQUENCE [LARGE SCALE GENOMIC DNA]</scope>
</reference>
<name>A0A2B4S2D6_STYPI</name>
<dbReference type="EMBL" id="LSMT01000233">
    <property type="protein sequence ID" value="PFX22672.1"/>
    <property type="molecule type" value="Genomic_DNA"/>
</dbReference>
<protein>
    <submittedName>
        <fullName evidence="1">Uncharacterized protein</fullName>
    </submittedName>
</protein>
<dbReference type="SUPFAM" id="SSF54001">
    <property type="entry name" value="Cysteine proteinases"/>
    <property type="match status" value="1"/>
</dbReference>
<dbReference type="Gene3D" id="3.90.70.10">
    <property type="entry name" value="Cysteine proteinases"/>
    <property type="match status" value="1"/>
</dbReference>
<evidence type="ECO:0000313" key="2">
    <source>
        <dbReference type="Proteomes" id="UP000225706"/>
    </source>
</evidence>
<gene>
    <name evidence="1" type="ORF">AWC38_SpisGene12841</name>
</gene>
<keyword evidence="2" id="KW-1185">Reference proteome</keyword>
<dbReference type="Proteomes" id="UP000225706">
    <property type="component" value="Unassembled WGS sequence"/>
</dbReference>
<evidence type="ECO:0000313" key="1">
    <source>
        <dbReference type="EMBL" id="PFX22672.1"/>
    </source>
</evidence>
<dbReference type="OrthoDB" id="5986014at2759"/>
<dbReference type="InterPro" id="IPR038765">
    <property type="entry name" value="Papain-like_cys_pep_sf"/>
</dbReference>
<proteinExistence type="predicted"/>
<sequence length="613" mass="68805">MPSLTGILLDVSGSMKRSIGSGIDEESEDGEPWARSIFEVIDNLIKHDVATDNHVFAVGFGAEEGEKIFDILGTLQRIHLHKRAFEQNDEPVTLGHLNKIFQILENAGARNIRKWADVEVVRNVVPDYTAGLLLKKCESDQSFASKFVEECLPPACREWFPQNQLLGLMETVATSAVTTFKRATTEEVKDVIDKAAPHLMKKSVGKDSIISVHEASDILHGCFDEEELSKERSRELLRSVEPYIYDGEPGDGDINDSAKKDEAVSGLTEAAVTVVGCFVTESTTIEPKRLYSQERRDEWDLGAKFLFSLSTTLKSQLIPRTMFVKRGWSIEVTNNETRLFLQLNHPDHLREACEVARNVVCCQDALSDLLATIDLDVLINQGLDRYQAKDGHFGSHGANTLEVLSQMCPKYRMHCKKVDLKGAMKPITSSRPVVARFRLTEDEWVKFQTFFRKDDDEDRILTKKDTDITARAPNTRTSGHAVVLTSFDSKSLRLLNSWGPKWAYKGFFRVQNADLLGLEFIDVYWTEDDLTPSEKARYKTHGSAVARDLLERLQSLQKATYKCPGCKTESPVKAFTGTLIRAKSPKCGLLFSTKDANRGNILALNIYLTSLSK</sequence>
<comment type="caution">
    <text evidence="1">The sequence shown here is derived from an EMBL/GenBank/DDBJ whole genome shotgun (WGS) entry which is preliminary data.</text>
</comment>
<accession>A0A2B4S2D6</accession>